<dbReference type="PANTHER" id="PTHR43687">
    <property type="entry name" value="ADENYLYLSULFATE REDUCTASE, BETA SUBUNIT"/>
    <property type="match status" value="1"/>
</dbReference>
<evidence type="ECO:0000256" key="4">
    <source>
        <dbReference type="ARBA" id="ARBA00023014"/>
    </source>
</evidence>
<reference evidence="6 7" key="1">
    <citation type="submission" date="2018-08" db="EMBL/GenBank/DDBJ databases">
        <title>The metabolism and importance of syntrophic acetate oxidation coupled to methane or sulfide production in haloalkaline environments.</title>
        <authorList>
            <person name="Timmers P.H.A."/>
            <person name="Vavourakis C.D."/>
            <person name="Sorokin D.Y."/>
            <person name="Sinninghe Damste J.S."/>
            <person name="Muyzer G."/>
            <person name="Stams A.J.M."/>
            <person name="Plugge C.M."/>
        </authorList>
    </citation>
    <scope>NUCLEOTIDE SEQUENCE [LARGE SCALE GENOMIC DNA]</scope>
    <source>
        <strain evidence="6">MSAO_Arc3</strain>
    </source>
</reference>
<feature type="domain" description="4Fe-4S ferredoxin-type" evidence="5">
    <location>
        <begin position="6"/>
        <end position="36"/>
    </location>
</feature>
<keyword evidence="3" id="KW-0408">Iron</keyword>
<dbReference type="RefSeq" id="WP_259133086.1">
    <property type="nucleotide sequence ID" value="NZ_JANUCS010000001.1"/>
</dbReference>
<dbReference type="InterPro" id="IPR017900">
    <property type="entry name" value="4Fe4S_Fe_S_CS"/>
</dbReference>
<dbReference type="AlphaFoldDB" id="A0A424Z4B6"/>
<protein>
    <submittedName>
        <fullName evidence="6">4Fe-4S dicluster domain-containing protein</fullName>
    </submittedName>
</protein>
<sequence length="85" mass="9266">MAKKNKRVEQAEEICIGCGICVSICPVNNKVEKKNDDFNPDTAKLAIKVYSGKAFVDQDTCIKCGSCVKICPVDSLSLIEIPTEN</sequence>
<organism evidence="6 7">
    <name type="scientific">Methanosalsum natronophilum</name>
    <dbReference type="NCBI Taxonomy" id="768733"/>
    <lineage>
        <taxon>Archaea</taxon>
        <taxon>Methanobacteriati</taxon>
        <taxon>Methanobacteriota</taxon>
        <taxon>Stenosarchaea group</taxon>
        <taxon>Methanomicrobia</taxon>
        <taxon>Methanosarcinales</taxon>
        <taxon>Methanosarcinaceae</taxon>
        <taxon>Methanosalsum</taxon>
    </lineage>
</organism>
<keyword evidence="1" id="KW-0004">4Fe-4S</keyword>
<evidence type="ECO:0000256" key="2">
    <source>
        <dbReference type="ARBA" id="ARBA00022723"/>
    </source>
</evidence>
<evidence type="ECO:0000313" key="7">
    <source>
        <dbReference type="Proteomes" id="UP000284763"/>
    </source>
</evidence>
<gene>
    <name evidence="6" type="ORF">D5R95_01925</name>
</gene>
<dbReference type="EMBL" id="QZAB01000129">
    <property type="protein sequence ID" value="RQD90117.1"/>
    <property type="molecule type" value="Genomic_DNA"/>
</dbReference>
<dbReference type="Proteomes" id="UP000284763">
    <property type="component" value="Unassembled WGS sequence"/>
</dbReference>
<accession>A0A424Z4B6</accession>
<dbReference type="SUPFAM" id="SSF54862">
    <property type="entry name" value="4Fe-4S ferredoxins"/>
    <property type="match status" value="1"/>
</dbReference>
<evidence type="ECO:0000259" key="5">
    <source>
        <dbReference type="PROSITE" id="PS51379"/>
    </source>
</evidence>
<dbReference type="GO" id="GO:0051539">
    <property type="term" value="F:4 iron, 4 sulfur cluster binding"/>
    <property type="evidence" value="ECO:0007669"/>
    <property type="project" value="UniProtKB-KW"/>
</dbReference>
<evidence type="ECO:0000256" key="1">
    <source>
        <dbReference type="ARBA" id="ARBA00022485"/>
    </source>
</evidence>
<dbReference type="PROSITE" id="PS00198">
    <property type="entry name" value="4FE4S_FER_1"/>
    <property type="match status" value="1"/>
</dbReference>
<keyword evidence="4" id="KW-0411">Iron-sulfur</keyword>
<proteinExistence type="predicted"/>
<dbReference type="Pfam" id="PF13187">
    <property type="entry name" value="Fer4_9"/>
    <property type="match status" value="1"/>
</dbReference>
<dbReference type="InterPro" id="IPR017896">
    <property type="entry name" value="4Fe4S_Fe-S-bd"/>
</dbReference>
<dbReference type="PROSITE" id="PS51379">
    <property type="entry name" value="4FE4S_FER_2"/>
    <property type="match status" value="2"/>
</dbReference>
<evidence type="ECO:0000313" key="6">
    <source>
        <dbReference type="EMBL" id="RQD90117.1"/>
    </source>
</evidence>
<dbReference type="GO" id="GO:0016491">
    <property type="term" value="F:oxidoreductase activity"/>
    <property type="evidence" value="ECO:0007669"/>
    <property type="project" value="UniProtKB-ARBA"/>
</dbReference>
<dbReference type="PANTHER" id="PTHR43687:SF1">
    <property type="entry name" value="FERREDOXIN III"/>
    <property type="match status" value="1"/>
</dbReference>
<keyword evidence="2" id="KW-0479">Metal-binding</keyword>
<dbReference type="InterPro" id="IPR050572">
    <property type="entry name" value="Fe-S_Ferredoxin"/>
</dbReference>
<comment type="caution">
    <text evidence="6">The sequence shown here is derived from an EMBL/GenBank/DDBJ whole genome shotgun (WGS) entry which is preliminary data.</text>
</comment>
<evidence type="ECO:0000256" key="3">
    <source>
        <dbReference type="ARBA" id="ARBA00023004"/>
    </source>
</evidence>
<feature type="domain" description="4Fe-4S ferredoxin-type" evidence="5">
    <location>
        <begin position="52"/>
        <end position="81"/>
    </location>
</feature>
<dbReference type="GO" id="GO:0046872">
    <property type="term" value="F:metal ion binding"/>
    <property type="evidence" value="ECO:0007669"/>
    <property type="project" value="UniProtKB-KW"/>
</dbReference>
<dbReference type="Gene3D" id="3.30.70.20">
    <property type="match status" value="2"/>
</dbReference>
<name>A0A424Z4B6_9EURY</name>